<gene>
    <name evidence="1" type="ORF">WUBG_13532</name>
</gene>
<proteinExistence type="predicted"/>
<name>J9E0C8_WUCBA</name>
<sequence>MEEQNNRYHQQRQIFDVKSISNDKRLNEMSKERKKQIKSENLIMEQMNRKKELAKACLTDEKGSDSVELSSILGNQINNAFSNLIHLEKQQMGLSIPKYKNSATGIIFAQLPKQNGVNTVMIDTADDTGLSIKRGITNGKILEKQESFIAGKPVTLELWNPIIYGKNLFLHNF</sequence>
<dbReference type="EMBL" id="ADBV01010383">
    <property type="protein sequence ID" value="EJW75558.1"/>
    <property type="molecule type" value="Genomic_DNA"/>
</dbReference>
<dbReference type="AlphaFoldDB" id="J9E0C8"/>
<accession>J9E0C8</accession>
<protein>
    <submittedName>
        <fullName evidence="1">Uncharacterized protein</fullName>
    </submittedName>
</protein>
<evidence type="ECO:0000313" key="2">
    <source>
        <dbReference type="Proteomes" id="UP000004810"/>
    </source>
</evidence>
<evidence type="ECO:0000313" key="1">
    <source>
        <dbReference type="EMBL" id="EJW75558.1"/>
    </source>
</evidence>
<reference evidence="2" key="1">
    <citation type="submission" date="2012-08" db="EMBL/GenBank/DDBJ databases">
        <title>The Genome Sequence of Wuchereria bancrofti.</title>
        <authorList>
            <person name="Nutman T.B."/>
            <person name="Fink D.L."/>
            <person name="Russ C."/>
            <person name="Young S."/>
            <person name="Zeng Q."/>
            <person name="Koehrsen M."/>
            <person name="Alvarado L."/>
            <person name="Berlin A."/>
            <person name="Chapman S.B."/>
            <person name="Chen Z."/>
            <person name="Freedman E."/>
            <person name="Gellesch M."/>
            <person name="Goldberg J."/>
            <person name="Griggs A."/>
            <person name="Gujja S."/>
            <person name="Heilman E.R."/>
            <person name="Heiman D."/>
            <person name="Hepburn T."/>
            <person name="Howarth C."/>
            <person name="Jen D."/>
            <person name="Larson L."/>
            <person name="Lewis B."/>
            <person name="Mehta T."/>
            <person name="Park D."/>
            <person name="Pearson M."/>
            <person name="Roberts A."/>
            <person name="Saif S."/>
            <person name="Shea T."/>
            <person name="Shenoy N."/>
            <person name="Sisk P."/>
            <person name="Stolte C."/>
            <person name="Sykes S."/>
            <person name="Walk T."/>
            <person name="White J."/>
            <person name="Yandava C."/>
            <person name="Haas B."/>
            <person name="Henn M.R."/>
            <person name="Nusbaum C."/>
            <person name="Birren B."/>
        </authorList>
    </citation>
    <scope>NUCLEOTIDE SEQUENCE [LARGE SCALE GENOMIC DNA]</scope>
    <source>
        <strain evidence="2">NA</strain>
    </source>
</reference>
<comment type="caution">
    <text evidence="1">The sequence shown here is derived from an EMBL/GenBank/DDBJ whole genome shotgun (WGS) entry which is preliminary data.</text>
</comment>
<dbReference type="Proteomes" id="UP000004810">
    <property type="component" value="Unassembled WGS sequence"/>
</dbReference>
<organism evidence="1 2">
    <name type="scientific">Wuchereria bancrofti</name>
    <dbReference type="NCBI Taxonomy" id="6293"/>
    <lineage>
        <taxon>Eukaryota</taxon>
        <taxon>Metazoa</taxon>
        <taxon>Ecdysozoa</taxon>
        <taxon>Nematoda</taxon>
        <taxon>Chromadorea</taxon>
        <taxon>Rhabditida</taxon>
        <taxon>Spirurina</taxon>
        <taxon>Spiruromorpha</taxon>
        <taxon>Filarioidea</taxon>
        <taxon>Onchocercidae</taxon>
        <taxon>Wuchereria</taxon>
    </lineage>
</organism>